<accession>A0A511M8M0</accession>
<dbReference type="Proteomes" id="UP000321424">
    <property type="component" value="Unassembled WGS sequence"/>
</dbReference>
<keyword evidence="2" id="KW-1185">Reference proteome</keyword>
<comment type="caution">
    <text evidence="1">The sequence shown here is derived from an EMBL/GenBank/DDBJ whole genome shotgun (WGS) entry which is preliminary data.</text>
</comment>
<protein>
    <submittedName>
        <fullName evidence="1">Uncharacterized protein</fullName>
    </submittedName>
</protein>
<dbReference type="EMBL" id="BJXA01000006">
    <property type="protein sequence ID" value="GEM36970.1"/>
    <property type="molecule type" value="Genomic_DNA"/>
</dbReference>
<sequence length="79" mass="8349">MAKASAVAGTDFRVLLDLDARRAEEDSKPGSVEGGDRAAQLGAQVGGDVAGVRESQTVRARVEFEHGVEDDRALCGHQR</sequence>
<proteinExistence type="predicted"/>
<dbReference type="AlphaFoldDB" id="A0A511M8M0"/>
<gene>
    <name evidence="1" type="ORF">NN4_14890</name>
</gene>
<evidence type="ECO:0000313" key="1">
    <source>
        <dbReference type="EMBL" id="GEM36970.1"/>
    </source>
</evidence>
<name>A0A511M8M0_9NOCA</name>
<organism evidence="1 2">
    <name type="scientific">Nocardia ninae NBRC 108245</name>
    <dbReference type="NCBI Taxonomy" id="1210091"/>
    <lineage>
        <taxon>Bacteria</taxon>
        <taxon>Bacillati</taxon>
        <taxon>Actinomycetota</taxon>
        <taxon>Actinomycetes</taxon>
        <taxon>Mycobacteriales</taxon>
        <taxon>Nocardiaceae</taxon>
        <taxon>Nocardia</taxon>
    </lineage>
</organism>
<evidence type="ECO:0000313" key="2">
    <source>
        <dbReference type="Proteomes" id="UP000321424"/>
    </source>
</evidence>
<reference evidence="1 2" key="1">
    <citation type="submission" date="2019-07" db="EMBL/GenBank/DDBJ databases">
        <title>Whole genome shotgun sequence of Nocardia ninae NBRC 108245.</title>
        <authorList>
            <person name="Hosoyama A."/>
            <person name="Uohara A."/>
            <person name="Ohji S."/>
            <person name="Ichikawa N."/>
        </authorList>
    </citation>
    <scope>NUCLEOTIDE SEQUENCE [LARGE SCALE GENOMIC DNA]</scope>
    <source>
        <strain evidence="1 2">NBRC 108245</strain>
    </source>
</reference>